<evidence type="ECO:0000313" key="2">
    <source>
        <dbReference type="Proteomes" id="UP001054837"/>
    </source>
</evidence>
<reference evidence="1 2" key="1">
    <citation type="submission" date="2021-06" db="EMBL/GenBank/DDBJ databases">
        <title>Caerostris darwini draft genome.</title>
        <authorList>
            <person name="Kono N."/>
            <person name="Arakawa K."/>
        </authorList>
    </citation>
    <scope>NUCLEOTIDE SEQUENCE [LARGE SCALE GENOMIC DNA]</scope>
</reference>
<organism evidence="1 2">
    <name type="scientific">Caerostris darwini</name>
    <dbReference type="NCBI Taxonomy" id="1538125"/>
    <lineage>
        <taxon>Eukaryota</taxon>
        <taxon>Metazoa</taxon>
        <taxon>Ecdysozoa</taxon>
        <taxon>Arthropoda</taxon>
        <taxon>Chelicerata</taxon>
        <taxon>Arachnida</taxon>
        <taxon>Araneae</taxon>
        <taxon>Araneomorphae</taxon>
        <taxon>Entelegynae</taxon>
        <taxon>Araneoidea</taxon>
        <taxon>Araneidae</taxon>
        <taxon>Caerostris</taxon>
    </lineage>
</organism>
<gene>
    <name evidence="1" type="ORF">CDAR_206261</name>
</gene>
<sequence length="92" mass="10248">MIIAILIKNSPSYPNTPEEVQKKCLLHACSIINLPTCIRFSSNRVWGKLITTNWESVQKTETLSEKILAKQKTEGEATKKSAGVIFTITESP</sequence>
<keyword evidence="2" id="KW-1185">Reference proteome</keyword>
<proteinExistence type="predicted"/>
<dbReference type="AlphaFoldDB" id="A0AAV4RHF3"/>
<accession>A0AAV4RHF3</accession>
<dbReference type="Proteomes" id="UP001054837">
    <property type="component" value="Unassembled WGS sequence"/>
</dbReference>
<protein>
    <submittedName>
        <fullName evidence="1">Uncharacterized protein</fullName>
    </submittedName>
</protein>
<comment type="caution">
    <text evidence="1">The sequence shown here is derived from an EMBL/GenBank/DDBJ whole genome shotgun (WGS) entry which is preliminary data.</text>
</comment>
<evidence type="ECO:0000313" key="1">
    <source>
        <dbReference type="EMBL" id="GIY21424.1"/>
    </source>
</evidence>
<name>A0AAV4RHF3_9ARAC</name>
<dbReference type="EMBL" id="BPLQ01006301">
    <property type="protein sequence ID" value="GIY21424.1"/>
    <property type="molecule type" value="Genomic_DNA"/>
</dbReference>